<evidence type="ECO:0000313" key="4">
    <source>
        <dbReference type="Proteomes" id="UP000324209"/>
    </source>
</evidence>
<reference evidence="3 4" key="1">
    <citation type="submission" date="2019-02" db="EMBL/GenBank/DDBJ databases">
        <title>Complete Genome Sequence and Methylome Analysis of free living Spirochaetas.</title>
        <authorList>
            <person name="Fomenkov A."/>
            <person name="Dubinina G."/>
            <person name="Leshcheva N."/>
            <person name="Mikheeva N."/>
            <person name="Grabovich M."/>
            <person name="Vincze T."/>
            <person name="Roberts R.J."/>
        </authorList>
    </citation>
    <scope>NUCLEOTIDE SEQUENCE [LARGE SCALE GENOMIC DNA]</scope>
    <source>
        <strain evidence="3 4">K2</strain>
    </source>
</reference>
<keyword evidence="2" id="KW-0560">Oxidoreductase</keyword>
<dbReference type="RefSeq" id="WP_149486830.1">
    <property type="nucleotide sequence ID" value="NZ_CP036150.1"/>
</dbReference>
<accession>A0A5C1QNF0</accession>
<dbReference type="Gene3D" id="3.40.50.720">
    <property type="entry name" value="NAD(P)-binding Rossmann-like Domain"/>
    <property type="match status" value="1"/>
</dbReference>
<dbReference type="PANTHER" id="PTHR42760">
    <property type="entry name" value="SHORT-CHAIN DEHYDROGENASES/REDUCTASES FAMILY MEMBER"/>
    <property type="match status" value="1"/>
</dbReference>
<dbReference type="GO" id="GO:0016616">
    <property type="term" value="F:oxidoreductase activity, acting on the CH-OH group of donors, NAD or NADP as acceptor"/>
    <property type="evidence" value="ECO:0007669"/>
    <property type="project" value="TreeGrafter"/>
</dbReference>
<dbReference type="SUPFAM" id="SSF51735">
    <property type="entry name" value="NAD(P)-binding Rossmann-fold domains"/>
    <property type="match status" value="1"/>
</dbReference>
<dbReference type="KEGG" id="ock:EXM22_12405"/>
<evidence type="ECO:0000256" key="1">
    <source>
        <dbReference type="ARBA" id="ARBA00006484"/>
    </source>
</evidence>
<evidence type="ECO:0000256" key="2">
    <source>
        <dbReference type="ARBA" id="ARBA00023002"/>
    </source>
</evidence>
<proteinExistence type="inferred from homology"/>
<dbReference type="InterPro" id="IPR002347">
    <property type="entry name" value="SDR_fam"/>
</dbReference>
<keyword evidence="4" id="KW-1185">Reference proteome</keyword>
<protein>
    <submittedName>
        <fullName evidence="3">3-ketoacyl-ACP reductase</fullName>
    </submittedName>
</protein>
<sequence>MAHKQKVILVTGSSRGIGRGIAQKLAEKGFSVAVNYAGNREAAEETLSLCREAAEKSGHTGKFEAFQGDISDSASRQTLLDSVIRHFGDIHGLVNNAGVAPKERKDILEMTEDSFDRLMGTNLKGSFYMSQLVSKYWMTLPSEERGFRSLIFITSVSAEMVSINRGEYCMAKAGLSMATKLFARRLAEENIGVYELRPGIILTDMTGAVKEKYDSLIAEGLVPQKRWGYPEDIGKAIASLAAEDFPFSTGSVIHVDGGLHISSL</sequence>
<gene>
    <name evidence="3" type="ORF">EXM22_12405</name>
</gene>
<evidence type="ECO:0000313" key="3">
    <source>
        <dbReference type="EMBL" id="QEN08749.1"/>
    </source>
</evidence>
<dbReference type="AlphaFoldDB" id="A0A5C1QNF0"/>
<dbReference type="PRINTS" id="PR00081">
    <property type="entry name" value="GDHRDH"/>
</dbReference>
<dbReference type="GO" id="GO:0006633">
    <property type="term" value="P:fatty acid biosynthetic process"/>
    <property type="evidence" value="ECO:0007669"/>
    <property type="project" value="TreeGrafter"/>
</dbReference>
<dbReference type="Proteomes" id="UP000324209">
    <property type="component" value="Chromosome"/>
</dbReference>
<comment type="similarity">
    <text evidence="1">Belongs to the short-chain dehydrogenases/reductases (SDR) family.</text>
</comment>
<dbReference type="OrthoDB" id="5786478at2"/>
<dbReference type="GO" id="GO:0048038">
    <property type="term" value="F:quinone binding"/>
    <property type="evidence" value="ECO:0007669"/>
    <property type="project" value="TreeGrafter"/>
</dbReference>
<dbReference type="Pfam" id="PF13561">
    <property type="entry name" value="adh_short_C2"/>
    <property type="match status" value="1"/>
</dbReference>
<dbReference type="NCBIfam" id="NF009386">
    <property type="entry name" value="PRK12745.1"/>
    <property type="match status" value="1"/>
</dbReference>
<name>A0A5C1QNF0_9SPIO</name>
<dbReference type="EMBL" id="CP036150">
    <property type="protein sequence ID" value="QEN08749.1"/>
    <property type="molecule type" value="Genomic_DNA"/>
</dbReference>
<dbReference type="InterPro" id="IPR036291">
    <property type="entry name" value="NAD(P)-bd_dom_sf"/>
</dbReference>
<dbReference type="PANTHER" id="PTHR42760:SF133">
    <property type="entry name" value="3-OXOACYL-[ACYL-CARRIER-PROTEIN] REDUCTASE"/>
    <property type="match status" value="1"/>
</dbReference>
<dbReference type="FunFam" id="3.40.50.720:FF:000173">
    <property type="entry name" value="3-oxoacyl-[acyl-carrier protein] reductase"/>
    <property type="match status" value="1"/>
</dbReference>
<organism evidence="3 4">
    <name type="scientific">Oceanispirochaeta crateris</name>
    <dbReference type="NCBI Taxonomy" id="2518645"/>
    <lineage>
        <taxon>Bacteria</taxon>
        <taxon>Pseudomonadati</taxon>
        <taxon>Spirochaetota</taxon>
        <taxon>Spirochaetia</taxon>
        <taxon>Spirochaetales</taxon>
        <taxon>Spirochaetaceae</taxon>
        <taxon>Oceanispirochaeta</taxon>
    </lineage>
</organism>